<evidence type="ECO:0000313" key="10">
    <source>
        <dbReference type="EMBL" id="MUG72055.1"/>
    </source>
</evidence>
<keyword evidence="3" id="KW-0378">Hydrolase</keyword>
<dbReference type="SUPFAM" id="SSF54637">
    <property type="entry name" value="Thioesterase/thiol ester dehydrase-isomerase"/>
    <property type="match status" value="2"/>
</dbReference>
<keyword evidence="2" id="KW-0444">Lipid biosynthesis</keyword>
<evidence type="ECO:0000256" key="4">
    <source>
        <dbReference type="ARBA" id="ARBA00022832"/>
    </source>
</evidence>
<dbReference type="EMBL" id="WNZX01000012">
    <property type="protein sequence ID" value="MUG72055.1"/>
    <property type="molecule type" value="Genomic_DNA"/>
</dbReference>
<dbReference type="CDD" id="cd00586">
    <property type="entry name" value="4HBT"/>
    <property type="match status" value="1"/>
</dbReference>
<evidence type="ECO:0000256" key="5">
    <source>
        <dbReference type="ARBA" id="ARBA00022946"/>
    </source>
</evidence>
<proteinExistence type="inferred from homology"/>
<accession>A0A7X3CSQ5</accession>
<gene>
    <name evidence="10" type="ORF">GNP93_15390</name>
</gene>
<keyword evidence="11" id="KW-1185">Reference proteome</keyword>
<name>A0A7X3CSQ5_9BACL</name>
<dbReference type="PANTHER" id="PTHR31727">
    <property type="entry name" value="OLEOYL-ACYL CARRIER PROTEIN THIOESTERASE 1, CHLOROPLASTIC"/>
    <property type="match status" value="1"/>
</dbReference>
<evidence type="ECO:0000259" key="9">
    <source>
        <dbReference type="Pfam" id="PF20791"/>
    </source>
</evidence>
<evidence type="ECO:0000313" key="11">
    <source>
        <dbReference type="Proteomes" id="UP000450917"/>
    </source>
</evidence>
<dbReference type="InterPro" id="IPR045023">
    <property type="entry name" value="FATA/B"/>
</dbReference>
<dbReference type="Pfam" id="PF01643">
    <property type="entry name" value="Acyl-ACP_TE"/>
    <property type="match status" value="1"/>
</dbReference>
<dbReference type="GO" id="GO:0016297">
    <property type="term" value="F:fatty acyl-[ACP] hydrolase activity"/>
    <property type="evidence" value="ECO:0007669"/>
    <property type="project" value="InterPro"/>
</dbReference>
<evidence type="ECO:0000256" key="1">
    <source>
        <dbReference type="ARBA" id="ARBA00006500"/>
    </source>
</evidence>
<evidence type="ECO:0000256" key="2">
    <source>
        <dbReference type="ARBA" id="ARBA00022516"/>
    </source>
</evidence>
<keyword evidence="4" id="KW-0276">Fatty acid metabolism</keyword>
<organism evidence="10 11">
    <name type="scientific">Paenibacillus validus</name>
    <dbReference type="NCBI Taxonomy" id="44253"/>
    <lineage>
        <taxon>Bacteria</taxon>
        <taxon>Bacillati</taxon>
        <taxon>Bacillota</taxon>
        <taxon>Bacilli</taxon>
        <taxon>Bacillales</taxon>
        <taxon>Paenibacillaceae</taxon>
        <taxon>Paenibacillus</taxon>
    </lineage>
</organism>
<keyword evidence="6" id="KW-0443">Lipid metabolism</keyword>
<dbReference type="RefSeq" id="WP_054795775.1">
    <property type="nucleotide sequence ID" value="NZ_JBDLZV010000001.1"/>
</dbReference>
<evidence type="ECO:0000256" key="7">
    <source>
        <dbReference type="ARBA" id="ARBA00023160"/>
    </source>
</evidence>
<dbReference type="Gene3D" id="3.10.129.10">
    <property type="entry name" value="Hotdog Thioesterase"/>
    <property type="match status" value="2"/>
</dbReference>
<keyword evidence="5" id="KW-0809">Transit peptide</keyword>
<dbReference type="InterPro" id="IPR002864">
    <property type="entry name" value="Acyl-ACP_thioesterase_NHD"/>
</dbReference>
<dbReference type="PANTHER" id="PTHR31727:SF6">
    <property type="entry name" value="OLEOYL-ACYL CARRIER PROTEIN THIOESTERASE 1, CHLOROPLASTIC"/>
    <property type="match status" value="1"/>
</dbReference>
<comment type="caution">
    <text evidence="10">The sequence shown here is derived from an EMBL/GenBank/DDBJ whole genome shotgun (WGS) entry which is preliminary data.</text>
</comment>
<evidence type="ECO:0000256" key="6">
    <source>
        <dbReference type="ARBA" id="ARBA00023098"/>
    </source>
</evidence>
<keyword evidence="7" id="KW-0275">Fatty acid biosynthesis</keyword>
<dbReference type="GO" id="GO:0000036">
    <property type="term" value="F:acyl carrier activity"/>
    <property type="evidence" value="ECO:0007669"/>
    <property type="project" value="TreeGrafter"/>
</dbReference>
<dbReference type="InterPro" id="IPR029069">
    <property type="entry name" value="HotDog_dom_sf"/>
</dbReference>
<dbReference type="Pfam" id="PF20791">
    <property type="entry name" value="Acyl-ACP_TE_C"/>
    <property type="match status" value="1"/>
</dbReference>
<sequence>MEKRAVYTNTYRIALGDVDFLKSMKLSAVFNAFQEIASRHADHLGLSIQAVELKRNAAWILTRIRVELLRRPRWNEEIRIETWPQPPKKYEFERDYAVMDNEGNVLLRAVSTWVLLDIDKRELLKSDSVAIDLPAFETKRAILCKLGKIKPSGTPEPVYKRVIGISDIDVNGHLNNSKYVDFIVDCFSIEQYRSCRVKSIQVNYVQEALPGDTISFFRDASALAEAGLIYIEGRSEQDGRTIFTSELEVEAL</sequence>
<feature type="domain" description="Acyl-ACP thioesterase N-terminal hotdog" evidence="8">
    <location>
        <begin position="6"/>
        <end position="123"/>
    </location>
</feature>
<comment type="similarity">
    <text evidence="1">Belongs to the acyl-ACP thioesterase family.</text>
</comment>
<dbReference type="AlphaFoldDB" id="A0A7X3CSQ5"/>
<evidence type="ECO:0000256" key="3">
    <source>
        <dbReference type="ARBA" id="ARBA00022801"/>
    </source>
</evidence>
<evidence type="ECO:0000259" key="8">
    <source>
        <dbReference type="Pfam" id="PF01643"/>
    </source>
</evidence>
<feature type="domain" description="Acyl-ACP thioesterase-like C-terminal" evidence="9">
    <location>
        <begin position="165"/>
        <end position="218"/>
    </location>
</feature>
<protein>
    <submittedName>
        <fullName evidence="10">Acyl-ACP thioesterase</fullName>
    </submittedName>
</protein>
<dbReference type="InterPro" id="IPR049427">
    <property type="entry name" value="Acyl-ACP_TE_C"/>
</dbReference>
<reference evidence="10 11" key="1">
    <citation type="submission" date="2019-11" db="EMBL/GenBank/DDBJ databases">
        <title>Draft genome sequences of five Paenibacillus species of dairy origin.</title>
        <authorList>
            <person name="Olajide A.M."/>
            <person name="Chen S."/>
            <person name="Lapointe G."/>
        </authorList>
    </citation>
    <scope>NUCLEOTIDE SEQUENCE [LARGE SCALE GENOMIC DNA]</scope>
    <source>
        <strain evidence="10 11">2CS3</strain>
    </source>
</reference>
<dbReference type="Proteomes" id="UP000450917">
    <property type="component" value="Unassembled WGS sequence"/>
</dbReference>